<feature type="domain" description="DUF7448" evidence="1">
    <location>
        <begin position="6"/>
        <end position="119"/>
    </location>
</feature>
<dbReference type="EMBL" id="LR798279">
    <property type="protein sequence ID" value="CAB5220167.1"/>
    <property type="molecule type" value="Genomic_DNA"/>
</dbReference>
<dbReference type="Pfam" id="PF24240">
    <property type="entry name" value="DUF7448"/>
    <property type="match status" value="1"/>
</dbReference>
<accession>A0A6J7WR10</accession>
<gene>
    <name evidence="2" type="ORF">UFOVP231_78</name>
</gene>
<reference evidence="2" key="1">
    <citation type="submission" date="2020-05" db="EMBL/GenBank/DDBJ databases">
        <authorList>
            <person name="Chiriac C."/>
            <person name="Salcher M."/>
            <person name="Ghai R."/>
            <person name="Kavagutti S V."/>
        </authorList>
    </citation>
    <scope>NUCLEOTIDE SEQUENCE</scope>
</reference>
<protein>
    <recommendedName>
        <fullName evidence="1">DUF7448 domain-containing protein</fullName>
    </recommendedName>
</protein>
<dbReference type="InterPro" id="IPR055871">
    <property type="entry name" value="DUF7448"/>
</dbReference>
<name>A0A6J7WR10_9CAUD</name>
<evidence type="ECO:0000313" key="2">
    <source>
        <dbReference type="EMBL" id="CAB5220167.1"/>
    </source>
</evidence>
<organism evidence="2">
    <name type="scientific">uncultured Caudovirales phage</name>
    <dbReference type="NCBI Taxonomy" id="2100421"/>
    <lineage>
        <taxon>Viruses</taxon>
        <taxon>Duplodnaviria</taxon>
        <taxon>Heunggongvirae</taxon>
        <taxon>Uroviricota</taxon>
        <taxon>Caudoviricetes</taxon>
        <taxon>Peduoviridae</taxon>
        <taxon>Maltschvirus</taxon>
        <taxon>Maltschvirus maltsch</taxon>
    </lineage>
</organism>
<evidence type="ECO:0000259" key="1">
    <source>
        <dbReference type="Pfam" id="PF24240"/>
    </source>
</evidence>
<sequence length="133" mass="15462">MADISELKGKTIAKIDQKTDKFWDKGSKIDELAFHVGEDIYYMFHSQDCCENVYIEDIVGDLQDLVGSPILEAEMVEGEREKTPDGYDVQEWTFYKLGTIKGHVTIRWYGTSNGYYSMRANFQKNTKSWCYDE</sequence>
<proteinExistence type="predicted"/>